<protein>
    <recommendedName>
        <fullName evidence="8">Ferredoxin</fullName>
    </recommendedName>
</protein>
<dbReference type="InterPro" id="IPR001055">
    <property type="entry name" value="Adrenodoxin-like"/>
</dbReference>
<dbReference type="PANTHER" id="PTHR23426:SF65">
    <property type="entry name" value="FERREDOXIN-2, MITOCHONDRIAL"/>
    <property type="match status" value="1"/>
</dbReference>
<dbReference type="GO" id="GO:0005739">
    <property type="term" value="C:mitochondrion"/>
    <property type="evidence" value="ECO:0007669"/>
    <property type="project" value="TreeGrafter"/>
</dbReference>
<keyword evidence="7" id="KW-1185">Reference proteome</keyword>
<keyword evidence="2" id="KW-0479">Metal-binding</keyword>
<accession>A0AAD1U960</accession>
<comment type="caution">
    <text evidence="6">The sequence shown here is derived from an EMBL/GenBank/DDBJ whole genome shotgun (WGS) entry which is preliminary data.</text>
</comment>
<dbReference type="InterPro" id="IPR036010">
    <property type="entry name" value="2Fe-2S_ferredoxin-like_sf"/>
</dbReference>
<evidence type="ECO:0000256" key="5">
    <source>
        <dbReference type="ARBA" id="ARBA00034078"/>
    </source>
</evidence>
<proteinExistence type="predicted"/>
<dbReference type="GO" id="GO:0051537">
    <property type="term" value="F:2 iron, 2 sulfur cluster binding"/>
    <property type="evidence" value="ECO:0007669"/>
    <property type="project" value="UniProtKB-KW"/>
</dbReference>
<comment type="cofactor">
    <cofactor evidence="5">
        <name>[2Fe-2S] cluster</name>
        <dbReference type="ChEBI" id="CHEBI:190135"/>
    </cofactor>
</comment>
<reference evidence="6" key="1">
    <citation type="submission" date="2023-07" db="EMBL/GenBank/DDBJ databases">
        <authorList>
            <consortium name="AG Swart"/>
            <person name="Singh M."/>
            <person name="Singh A."/>
            <person name="Seah K."/>
            <person name="Emmerich C."/>
        </authorList>
    </citation>
    <scope>NUCLEOTIDE SEQUENCE</scope>
    <source>
        <strain evidence="6">DP1</strain>
    </source>
</reference>
<dbReference type="AlphaFoldDB" id="A0AAD1U960"/>
<dbReference type="GO" id="GO:0046872">
    <property type="term" value="F:metal ion binding"/>
    <property type="evidence" value="ECO:0007669"/>
    <property type="project" value="UniProtKB-KW"/>
</dbReference>
<dbReference type="GO" id="GO:0140647">
    <property type="term" value="P:P450-containing electron transport chain"/>
    <property type="evidence" value="ECO:0007669"/>
    <property type="project" value="InterPro"/>
</dbReference>
<organism evidence="6 7">
    <name type="scientific">Euplotes crassus</name>
    <dbReference type="NCBI Taxonomy" id="5936"/>
    <lineage>
        <taxon>Eukaryota</taxon>
        <taxon>Sar</taxon>
        <taxon>Alveolata</taxon>
        <taxon>Ciliophora</taxon>
        <taxon>Intramacronucleata</taxon>
        <taxon>Spirotrichea</taxon>
        <taxon>Hypotrichia</taxon>
        <taxon>Euplotida</taxon>
        <taxon>Euplotidae</taxon>
        <taxon>Moneuplotes</taxon>
    </lineage>
</organism>
<keyword evidence="4" id="KW-0411">Iron-sulfur</keyword>
<dbReference type="InterPro" id="IPR012675">
    <property type="entry name" value="Beta-grasp_dom_sf"/>
</dbReference>
<dbReference type="Gene3D" id="3.10.20.30">
    <property type="match status" value="1"/>
</dbReference>
<dbReference type="SUPFAM" id="SSF54292">
    <property type="entry name" value="2Fe-2S ferredoxin-like"/>
    <property type="match status" value="1"/>
</dbReference>
<dbReference type="GO" id="GO:0009055">
    <property type="term" value="F:electron transfer activity"/>
    <property type="evidence" value="ECO:0007669"/>
    <property type="project" value="TreeGrafter"/>
</dbReference>
<evidence type="ECO:0000313" key="7">
    <source>
        <dbReference type="Proteomes" id="UP001295684"/>
    </source>
</evidence>
<keyword evidence="1" id="KW-0001">2Fe-2S</keyword>
<evidence type="ECO:0000256" key="4">
    <source>
        <dbReference type="ARBA" id="ARBA00023014"/>
    </source>
</evidence>
<dbReference type="EMBL" id="CAMPGE010002318">
    <property type="protein sequence ID" value="CAI2361118.1"/>
    <property type="molecule type" value="Genomic_DNA"/>
</dbReference>
<keyword evidence="3" id="KW-0408">Iron</keyword>
<name>A0AAD1U960_EUPCR</name>
<sequence>MKNNSLRRNLKQSSYLSARSFFKSLFSPVEEITFKVSPEKEPEKVFTVKGYEGDNLMDTLNESEIKGLNVFGICDKQLACLSCRVNVEEGYNNLPKPTEEETDILYDLGRHYKDNITRMSCQLKISKALEGAHIFVPRSAFAVFEILSDSD</sequence>
<evidence type="ECO:0000256" key="2">
    <source>
        <dbReference type="ARBA" id="ARBA00022723"/>
    </source>
</evidence>
<dbReference type="PANTHER" id="PTHR23426">
    <property type="entry name" value="FERREDOXIN/ADRENODOXIN"/>
    <property type="match status" value="1"/>
</dbReference>
<dbReference type="Proteomes" id="UP001295684">
    <property type="component" value="Unassembled WGS sequence"/>
</dbReference>
<evidence type="ECO:0000256" key="1">
    <source>
        <dbReference type="ARBA" id="ARBA00022714"/>
    </source>
</evidence>
<evidence type="ECO:0008006" key="8">
    <source>
        <dbReference type="Google" id="ProtNLM"/>
    </source>
</evidence>
<gene>
    <name evidence="6" type="ORF">ECRASSUSDP1_LOCUS2428</name>
</gene>
<evidence type="ECO:0000313" key="6">
    <source>
        <dbReference type="EMBL" id="CAI2361118.1"/>
    </source>
</evidence>
<evidence type="ECO:0000256" key="3">
    <source>
        <dbReference type="ARBA" id="ARBA00023004"/>
    </source>
</evidence>